<dbReference type="Pfam" id="PF00033">
    <property type="entry name" value="Cytochrome_B"/>
    <property type="match status" value="1"/>
</dbReference>
<dbReference type="GO" id="GO:0016491">
    <property type="term" value="F:oxidoreductase activity"/>
    <property type="evidence" value="ECO:0007669"/>
    <property type="project" value="UniProtKB-UniRule"/>
</dbReference>
<dbReference type="PANTHER" id="PTHR19271">
    <property type="entry name" value="CYTOCHROME B"/>
    <property type="match status" value="1"/>
</dbReference>
<feature type="binding site" description="axial binding residue" evidence="17">
    <location>
        <position position="183"/>
    </location>
    <ligand>
        <name>heme b</name>
        <dbReference type="ChEBI" id="CHEBI:60344"/>
        <label>b562</label>
    </ligand>
    <ligandPart>
        <name>Fe</name>
        <dbReference type="ChEBI" id="CHEBI:18248"/>
    </ligandPart>
</feature>
<dbReference type="InterPro" id="IPR005797">
    <property type="entry name" value="Cyt_b/b6_N"/>
</dbReference>
<sequence length="385" mass="44196">MTKIFRKSDPFIKIVNSALVDLPSPSNISYMWNFGSILGLCLFFQIATGLILTMHFSPSIHMAFSSVVHIVRDVNHGWFIRNFHITGASLFFSCMFIHIGRGIYYGSYKNIKTWYSGVILFICAMVTAFFGYVLPWGQMSFWAATVITNLLSAVPMMGTRMVETVWGGFSVGDPTLKRFLVLHFLVPFLMIAVSLTHLLFLHETGSSNPMGMNPNLDKVPFHPYFSFKDILGFLITLSLIFLGSTLFPYLTTDPDNFTQANSLVTPPHIKPEWYFLFAYAILRAIPNKLMGVFALIMSLSVLLFMPFLIKSNLRSLTFQPFMQFTFWLMISNFILLSWLGAMPLEFPYTIMSQVTSFLYFFIFLFLFPLVSYKENKYLNSRYPPF</sequence>
<feature type="transmembrane region" description="Helical" evidence="18">
    <location>
        <begin position="114"/>
        <end position="134"/>
    </location>
</feature>
<keyword evidence="13" id="KW-0830">Ubiquinone</keyword>
<keyword evidence="8 17" id="KW-0479">Metal-binding</keyword>
<keyword evidence="12 17" id="KW-0408">Iron</keyword>
<evidence type="ECO:0000256" key="14">
    <source>
        <dbReference type="ARBA" id="ARBA00023128"/>
    </source>
</evidence>
<feature type="domain" description="Cytochrome b/b6 N-terminal region profile" evidence="19">
    <location>
        <begin position="1"/>
        <end position="210"/>
    </location>
</feature>
<evidence type="ECO:0000256" key="16">
    <source>
        <dbReference type="PIRSR" id="PIRSR038885-1"/>
    </source>
</evidence>
<feature type="binding site" description="axial binding residue" evidence="17">
    <location>
        <position position="197"/>
    </location>
    <ligand>
        <name>heme b</name>
        <dbReference type="ChEBI" id="CHEBI:60344"/>
        <label>b566</label>
    </ligand>
    <ligandPart>
        <name>Fe</name>
        <dbReference type="ChEBI" id="CHEBI:18248"/>
    </ligandPart>
</feature>
<evidence type="ECO:0000256" key="10">
    <source>
        <dbReference type="ARBA" id="ARBA00022982"/>
    </source>
</evidence>
<dbReference type="PIRSF" id="PIRSF038885">
    <property type="entry name" value="COB"/>
    <property type="match status" value="1"/>
</dbReference>
<dbReference type="InterPro" id="IPR048260">
    <property type="entry name" value="Cytochrome_b_C_euk/bac"/>
</dbReference>
<feature type="transmembrane region" description="Helical" evidence="18">
    <location>
        <begin position="179"/>
        <end position="201"/>
    </location>
</feature>
<feature type="binding site" evidence="16">
    <location>
        <position position="202"/>
    </location>
    <ligand>
        <name>a ubiquinone</name>
        <dbReference type="ChEBI" id="CHEBI:16389"/>
    </ligand>
</feature>
<evidence type="ECO:0000256" key="12">
    <source>
        <dbReference type="ARBA" id="ARBA00023004"/>
    </source>
</evidence>
<evidence type="ECO:0000259" key="19">
    <source>
        <dbReference type="PROSITE" id="PS51002"/>
    </source>
</evidence>
<keyword evidence="10 18" id="KW-0249">Electron transport</keyword>
<keyword evidence="15 18" id="KW-0472">Membrane</keyword>
<dbReference type="AlphaFoldDB" id="A0A7G7XPX6"/>
<feature type="transmembrane region" description="Helical" evidence="18">
    <location>
        <begin position="350"/>
        <end position="372"/>
    </location>
</feature>
<organism evidence="21">
    <name type="scientific">Myxine glutinosa</name>
    <name type="common">Atlantic hagfish</name>
    <dbReference type="NCBI Taxonomy" id="7769"/>
    <lineage>
        <taxon>Eukaryota</taxon>
        <taxon>Metazoa</taxon>
        <taxon>Chordata</taxon>
        <taxon>Craniata</taxon>
        <taxon>Vertebrata</taxon>
        <taxon>Cyclostomata</taxon>
        <taxon>Myxini</taxon>
        <taxon>Myxiniformes</taxon>
        <taxon>Myxinidae</taxon>
        <taxon>Myxininae</taxon>
        <taxon>Myxine</taxon>
    </lineage>
</organism>
<dbReference type="CDD" id="cd00284">
    <property type="entry name" value="Cytochrome_b_N"/>
    <property type="match status" value="1"/>
</dbReference>
<comment type="similarity">
    <text evidence="18">Belongs to the cytochrome b family.</text>
</comment>
<dbReference type="GO" id="GO:0045275">
    <property type="term" value="C:respiratory chain complex III"/>
    <property type="evidence" value="ECO:0007669"/>
    <property type="project" value="InterPro"/>
</dbReference>
<feature type="binding site" description="axial binding residue" evidence="17">
    <location>
        <position position="98"/>
    </location>
    <ligand>
        <name>heme b</name>
        <dbReference type="ChEBI" id="CHEBI:60344"/>
        <label>b566</label>
    </ligand>
    <ligandPart>
        <name>Fe</name>
        <dbReference type="ChEBI" id="CHEBI:18248"/>
    </ligandPart>
</feature>
<feature type="transmembrane region" description="Helical" evidence="18">
    <location>
        <begin position="289"/>
        <end position="309"/>
    </location>
</feature>
<protein>
    <recommendedName>
        <fullName evidence="3 18">Cytochrome b</fullName>
    </recommendedName>
</protein>
<evidence type="ECO:0000256" key="1">
    <source>
        <dbReference type="ARBA" id="ARBA00002566"/>
    </source>
</evidence>
<dbReference type="PANTHER" id="PTHR19271:SF16">
    <property type="entry name" value="CYTOCHROME B"/>
    <property type="match status" value="1"/>
</dbReference>
<dbReference type="InterPro" id="IPR027387">
    <property type="entry name" value="Cytb/b6-like_sf"/>
</dbReference>
<evidence type="ECO:0000256" key="6">
    <source>
        <dbReference type="ARBA" id="ARBA00022660"/>
    </source>
</evidence>
<feature type="binding site" description="axial binding residue" evidence="17">
    <location>
        <position position="84"/>
    </location>
    <ligand>
        <name>heme b</name>
        <dbReference type="ChEBI" id="CHEBI:60344"/>
        <label>b562</label>
    </ligand>
    <ligandPart>
        <name>Fe</name>
        <dbReference type="ChEBI" id="CHEBI:18248"/>
    </ligandPart>
</feature>
<dbReference type="SUPFAM" id="SSF81342">
    <property type="entry name" value="Transmembrane di-heme cytochromes"/>
    <property type="match status" value="1"/>
</dbReference>
<dbReference type="GO" id="GO:0008121">
    <property type="term" value="F:quinol-cytochrome-c reductase activity"/>
    <property type="evidence" value="ECO:0007669"/>
    <property type="project" value="InterPro"/>
</dbReference>
<evidence type="ECO:0000256" key="8">
    <source>
        <dbReference type="ARBA" id="ARBA00022723"/>
    </source>
</evidence>
<dbReference type="CDD" id="cd00290">
    <property type="entry name" value="cytochrome_b_C"/>
    <property type="match status" value="1"/>
</dbReference>
<keyword evidence="7 18" id="KW-0812">Transmembrane</keyword>
<dbReference type="InterPro" id="IPR048259">
    <property type="entry name" value="Cytochrome_b_N_euk/bac"/>
</dbReference>
<dbReference type="InterPro" id="IPR030689">
    <property type="entry name" value="Cytochrome_b"/>
</dbReference>
<dbReference type="InterPro" id="IPR005798">
    <property type="entry name" value="Cyt_b/b6_C"/>
</dbReference>
<dbReference type="SUPFAM" id="SSF81648">
    <property type="entry name" value="a domain/subunit of cytochrome bc1 complex (Ubiquinol-cytochrome c reductase)"/>
    <property type="match status" value="1"/>
</dbReference>
<evidence type="ECO:0000256" key="17">
    <source>
        <dbReference type="PIRSR" id="PIRSR038885-2"/>
    </source>
</evidence>
<feature type="transmembrane region" description="Helical" evidence="18">
    <location>
        <begin position="30"/>
        <end position="57"/>
    </location>
</feature>
<proteinExistence type="inferred from homology"/>
<feature type="domain" description="Cytochrome b/b6 C-terminal region profile" evidence="20">
    <location>
        <begin position="211"/>
        <end position="381"/>
    </location>
</feature>
<comment type="cofactor">
    <cofactor evidence="18">
        <name>heme b</name>
        <dbReference type="ChEBI" id="CHEBI:60344"/>
    </cofactor>
    <text evidence="18">Binds 2 heme groups non-covalently.</text>
</comment>
<reference evidence="21" key="1">
    <citation type="submission" date="2020-04" db="EMBL/GenBank/DDBJ databases">
        <title>DNAmark Project.</title>
        <authorList>
            <person name="Margaryan A."/>
        </authorList>
    </citation>
    <scope>NUCLEOTIDE SEQUENCE</scope>
    <source>
        <strain evidence="21">DM419</strain>
    </source>
</reference>
<keyword evidence="14 18" id="KW-0496">Mitochondrion</keyword>
<evidence type="ECO:0000256" key="18">
    <source>
        <dbReference type="RuleBase" id="RU362117"/>
    </source>
</evidence>
<keyword evidence="4 18" id="KW-0813">Transport</keyword>
<dbReference type="GO" id="GO:0005743">
    <property type="term" value="C:mitochondrial inner membrane"/>
    <property type="evidence" value="ECO:0007669"/>
    <property type="project" value="UniProtKB-SubCell"/>
</dbReference>
<gene>
    <name evidence="21" type="primary">CYTB</name>
</gene>
<evidence type="ECO:0000259" key="20">
    <source>
        <dbReference type="PROSITE" id="PS51003"/>
    </source>
</evidence>
<dbReference type="Pfam" id="PF00032">
    <property type="entry name" value="Cytochrom_B_C"/>
    <property type="match status" value="1"/>
</dbReference>
<dbReference type="GO" id="GO:0046872">
    <property type="term" value="F:metal ion binding"/>
    <property type="evidence" value="ECO:0007669"/>
    <property type="project" value="UniProtKB-UniRule"/>
</dbReference>
<dbReference type="InterPro" id="IPR036150">
    <property type="entry name" value="Cyt_b/b6_C_sf"/>
</dbReference>
<keyword evidence="6 18" id="KW-0679">Respiratory chain</keyword>
<evidence type="ECO:0000256" key="5">
    <source>
        <dbReference type="ARBA" id="ARBA00022617"/>
    </source>
</evidence>
<evidence type="ECO:0000256" key="7">
    <source>
        <dbReference type="ARBA" id="ARBA00022692"/>
    </source>
</evidence>
<dbReference type="PROSITE" id="PS51003">
    <property type="entry name" value="CYTB_CTER"/>
    <property type="match status" value="1"/>
</dbReference>
<dbReference type="PROSITE" id="PS51002">
    <property type="entry name" value="CYTB_NTER"/>
    <property type="match status" value="1"/>
</dbReference>
<feature type="transmembrane region" description="Helical" evidence="18">
    <location>
        <begin position="230"/>
        <end position="250"/>
    </location>
</feature>
<accession>A0A7G7XPX6</accession>
<evidence type="ECO:0000256" key="15">
    <source>
        <dbReference type="ARBA" id="ARBA00023136"/>
    </source>
</evidence>
<keyword evidence="11 18" id="KW-1133">Transmembrane helix</keyword>
<comment type="cofactor">
    <cofactor evidence="17">
        <name>heme</name>
        <dbReference type="ChEBI" id="CHEBI:30413"/>
    </cofactor>
    <text evidence="17">Binds 2 heme groups non-covalently.</text>
</comment>
<evidence type="ECO:0000256" key="11">
    <source>
        <dbReference type="ARBA" id="ARBA00022989"/>
    </source>
</evidence>
<evidence type="ECO:0000256" key="2">
    <source>
        <dbReference type="ARBA" id="ARBA00004448"/>
    </source>
</evidence>
<evidence type="ECO:0000256" key="3">
    <source>
        <dbReference type="ARBA" id="ARBA00013531"/>
    </source>
</evidence>
<evidence type="ECO:0000256" key="4">
    <source>
        <dbReference type="ARBA" id="ARBA00022448"/>
    </source>
</evidence>
<keyword evidence="5 17" id="KW-0349">Heme</keyword>
<dbReference type="GO" id="GO:0006122">
    <property type="term" value="P:mitochondrial electron transport, ubiquinol to cytochrome c"/>
    <property type="evidence" value="ECO:0007669"/>
    <property type="project" value="TreeGrafter"/>
</dbReference>
<feature type="transmembrane region" description="Helical" evidence="18">
    <location>
        <begin position="78"/>
        <end position="99"/>
    </location>
</feature>
<feature type="transmembrane region" description="Helical" evidence="18">
    <location>
        <begin position="321"/>
        <end position="344"/>
    </location>
</feature>
<evidence type="ECO:0000256" key="13">
    <source>
        <dbReference type="ARBA" id="ARBA00023075"/>
    </source>
</evidence>
<comment type="function">
    <text evidence="1 18">Component of the ubiquinol-cytochrome c reductase complex (complex III or cytochrome b-c1 complex) that is part of the mitochondrial respiratory chain. The b-c1 complex mediates electron transfer from ubiquinol to cytochrome c. Contributes to the generation of a proton gradient across the mitochondrial membrane that is then used for ATP synthesis.</text>
</comment>
<dbReference type="Gene3D" id="1.20.810.10">
    <property type="entry name" value="Cytochrome Bc1 Complex, Chain C"/>
    <property type="match status" value="1"/>
</dbReference>
<dbReference type="InterPro" id="IPR016174">
    <property type="entry name" value="Di-haem_cyt_TM"/>
</dbReference>
<geneLocation type="mitochondrion" evidence="21"/>
<name>A0A7G7XPX6_MYXGL</name>
<evidence type="ECO:0000256" key="9">
    <source>
        <dbReference type="ARBA" id="ARBA00022792"/>
    </source>
</evidence>
<evidence type="ECO:0000313" key="21">
    <source>
        <dbReference type="EMBL" id="QNH82467.1"/>
    </source>
</evidence>
<comment type="subcellular location">
    <subcellularLocation>
        <location evidence="2">Mitochondrion inner membrane</location>
        <topology evidence="2">Multi-pass membrane protein</topology>
    </subcellularLocation>
</comment>
<dbReference type="EMBL" id="MT410890">
    <property type="protein sequence ID" value="QNH82467.1"/>
    <property type="molecule type" value="Genomic_DNA"/>
</dbReference>
<keyword evidence="9" id="KW-0999">Mitochondrion inner membrane</keyword>